<reference evidence="7 8" key="1">
    <citation type="submission" date="2015-02" db="EMBL/GenBank/DDBJ databases">
        <title>Single-cell genomics of uncultivated deep-branching MTB reveals a conserved set of magnetosome genes.</title>
        <authorList>
            <person name="Kolinko S."/>
            <person name="Richter M."/>
            <person name="Glockner F.O."/>
            <person name="Brachmann A."/>
            <person name="Schuler D."/>
        </authorList>
    </citation>
    <scope>NUCLEOTIDE SEQUENCE [LARGE SCALE GENOMIC DNA]</scope>
    <source>
        <strain evidence="7">SKK-01</strain>
    </source>
</reference>
<proteinExistence type="predicted"/>
<dbReference type="PANTHER" id="PTHR43480:SF1">
    <property type="entry name" value="ACYL-[ACYL-CARRIER-PROTEIN]--UDP-N-ACETYLGLUCOSAMINE O-ACYLTRANSFERASE, MITOCHONDRIAL-RELATED"/>
    <property type="match status" value="1"/>
</dbReference>
<dbReference type="GO" id="GO:0016020">
    <property type="term" value="C:membrane"/>
    <property type="evidence" value="ECO:0007669"/>
    <property type="project" value="GOC"/>
</dbReference>
<evidence type="ECO:0000313" key="8">
    <source>
        <dbReference type="Proteomes" id="UP000033428"/>
    </source>
</evidence>
<keyword evidence="2" id="KW-0441">Lipid A biosynthesis</keyword>
<keyword evidence="1" id="KW-0444">Lipid biosynthesis</keyword>
<comment type="caution">
    <text evidence="7">The sequence shown here is derived from an EMBL/GenBank/DDBJ whole genome shotgun (WGS) entry which is preliminary data.</text>
</comment>
<feature type="domain" description="UDP N-acetylglucosamine O-acyltransferase C-terminal" evidence="6">
    <location>
        <begin position="184"/>
        <end position="263"/>
    </location>
</feature>
<dbReference type="PATRIC" id="fig|1609969.3.peg.1579"/>
<evidence type="ECO:0000256" key="1">
    <source>
        <dbReference type="ARBA" id="ARBA00022516"/>
    </source>
</evidence>
<dbReference type="InterPro" id="IPR011004">
    <property type="entry name" value="Trimer_LpxA-like_sf"/>
</dbReference>
<dbReference type="EMBL" id="JYNY01000309">
    <property type="protein sequence ID" value="KJJ84650.1"/>
    <property type="molecule type" value="Genomic_DNA"/>
</dbReference>
<gene>
    <name evidence="7" type="ORF">OMAG_001483</name>
</gene>
<dbReference type="Gene3D" id="2.160.10.10">
    <property type="entry name" value="Hexapeptide repeat proteins"/>
    <property type="match status" value="1"/>
</dbReference>
<evidence type="ECO:0000313" key="7">
    <source>
        <dbReference type="EMBL" id="KJJ84650.1"/>
    </source>
</evidence>
<organism evidence="7 8">
    <name type="scientific">Candidatus Omnitrophus magneticus</name>
    <dbReference type="NCBI Taxonomy" id="1609969"/>
    <lineage>
        <taxon>Bacteria</taxon>
        <taxon>Pseudomonadati</taxon>
        <taxon>Candidatus Omnitrophota</taxon>
        <taxon>Candidatus Omnitrophus</taxon>
    </lineage>
</organism>
<evidence type="ECO:0000256" key="5">
    <source>
        <dbReference type="ARBA" id="ARBA00023315"/>
    </source>
</evidence>
<evidence type="ECO:0000256" key="4">
    <source>
        <dbReference type="ARBA" id="ARBA00023098"/>
    </source>
</evidence>
<dbReference type="Pfam" id="PF13720">
    <property type="entry name" value="Acetyltransf_11"/>
    <property type="match status" value="1"/>
</dbReference>
<dbReference type="NCBIfam" id="NF003657">
    <property type="entry name" value="PRK05289.1"/>
    <property type="match status" value="1"/>
</dbReference>
<dbReference type="SUPFAM" id="SSF51161">
    <property type="entry name" value="Trimeric LpxA-like enzymes"/>
    <property type="match status" value="1"/>
</dbReference>
<keyword evidence="3 7" id="KW-0808">Transferase</keyword>
<accession>A0A0F0CT71</accession>
<protein>
    <submittedName>
        <fullName evidence="7">Acyl-[acyl-carrier-protein]--UDP-N-acetylglucosamine O-acyltransferase</fullName>
    </submittedName>
</protein>
<dbReference type="InterPro" id="IPR001451">
    <property type="entry name" value="Hexapep"/>
</dbReference>
<dbReference type="AlphaFoldDB" id="A0A0F0CT71"/>
<sequence>MEIPKKKRINMPIHKTAIIDNSSHIDSLSDIGPNVIIEENVTINAHVKIMANAYIGKGTTIGEGTVIHIGAVIGHDPQDFSYKGENTYTIIGKNNIIREYVTIHRGTGVDSKTIIGDNNFIMVQAHLGHNCHIENNVIIANSALLAGYVKVESGVFISGNVVFHQFCRIGRNAMIGGFTGVNKDVPPFMLVRGPSAVRGLNLVGLRRMKMPIEIIRELKEAHRLLFRTDMRQEDAISEIKSKLFSDEIKHLVKFIEESKRGICKYKYQKDEFFE</sequence>
<dbReference type="InterPro" id="IPR010137">
    <property type="entry name" value="Lipid_A_LpxA"/>
</dbReference>
<dbReference type="GO" id="GO:0009245">
    <property type="term" value="P:lipid A biosynthetic process"/>
    <property type="evidence" value="ECO:0007669"/>
    <property type="project" value="UniProtKB-KW"/>
</dbReference>
<evidence type="ECO:0000256" key="2">
    <source>
        <dbReference type="ARBA" id="ARBA00022556"/>
    </source>
</evidence>
<keyword evidence="4" id="KW-0443">Lipid metabolism</keyword>
<dbReference type="Gene3D" id="1.20.1180.10">
    <property type="entry name" value="Udp N-acetylglucosamine O-acyltransferase, C-terminal domain"/>
    <property type="match status" value="1"/>
</dbReference>
<dbReference type="NCBIfam" id="TIGR01852">
    <property type="entry name" value="lipid_A_lpxA"/>
    <property type="match status" value="1"/>
</dbReference>
<dbReference type="GO" id="GO:0008780">
    <property type="term" value="F:acyl-[acyl-carrier-protein]-UDP-N-acetylglucosamine O-acyltransferase activity"/>
    <property type="evidence" value="ECO:0007669"/>
    <property type="project" value="InterPro"/>
</dbReference>
<keyword evidence="8" id="KW-1185">Reference proteome</keyword>
<dbReference type="Pfam" id="PF00132">
    <property type="entry name" value="Hexapep"/>
    <property type="match status" value="1"/>
</dbReference>
<dbReference type="InterPro" id="IPR029098">
    <property type="entry name" value="Acetyltransf_C"/>
</dbReference>
<keyword evidence="5 7" id="KW-0012">Acyltransferase</keyword>
<dbReference type="InterPro" id="IPR037157">
    <property type="entry name" value="Acetyltransf_C_sf"/>
</dbReference>
<name>A0A0F0CT71_9BACT</name>
<dbReference type="PIRSF" id="PIRSF000456">
    <property type="entry name" value="UDP-GlcNAc_acltr"/>
    <property type="match status" value="1"/>
</dbReference>
<evidence type="ECO:0000259" key="6">
    <source>
        <dbReference type="Pfam" id="PF13720"/>
    </source>
</evidence>
<dbReference type="CDD" id="cd03351">
    <property type="entry name" value="LbH_UDP-GlcNAc_AT"/>
    <property type="match status" value="1"/>
</dbReference>
<dbReference type="PANTHER" id="PTHR43480">
    <property type="entry name" value="ACYL-[ACYL-CARRIER-PROTEIN]--UDP-N-ACETYLGLUCOSAMINE O-ACYLTRANSFERASE"/>
    <property type="match status" value="1"/>
</dbReference>
<evidence type="ECO:0000256" key="3">
    <source>
        <dbReference type="ARBA" id="ARBA00022679"/>
    </source>
</evidence>
<dbReference type="Proteomes" id="UP000033428">
    <property type="component" value="Unassembled WGS sequence"/>
</dbReference>